<feature type="compositionally biased region" description="Low complexity" evidence="1">
    <location>
        <begin position="102"/>
        <end position="114"/>
    </location>
</feature>
<name>K0RIY3_THAOC</name>
<feature type="compositionally biased region" description="Polar residues" evidence="1">
    <location>
        <begin position="38"/>
        <end position="55"/>
    </location>
</feature>
<proteinExistence type="predicted"/>
<feature type="compositionally biased region" description="Basic and acidic residues" evidence="1">
    <location>
        <begin position="79"/>
        <end position="100"/>
    </location>
</feature>
<keyword evidence="2" id="KW-1133">Transmembrane helix</keyword>
<feature type="region of interest" description="Disordered" evidence="1">
    <location>
        <begin position="1"/>
        <end position="144"/>
    </location>
</feature>
<feature type="transmembrane region" description="Helical" evidence="2">
    <location>
        <begin position="163"/>
        <end position="183"/>
    </location>
</feature>
<dbReference type="EMBL" id="AGNL01040266">
    <property type="protein sequence ID" value="EJK52199.1"/>
    <property type="molecule type" value="Genomic_DNA"/>
</dbReference>
<feature type="region of interest" description="Disordered" evidence="1">
    <location>
        <begin position="184"/>
        <end position="277"/>
    </location>
</feature>
<reference evidence="3 4" key="1">
    <citation type="journal article" date="2012" name="Genome Biol.">
        <title>Genome and low-iron response of an oceanic diatom adapted to chronic iron limitation.</title>
        <authorList>
            <person name="Lommer M."/>
            <person name="Specht M."/>
            <person name="Roy A.S."/>
            <person name="Kraemer L."/>
            <person name="Andreson R."/>
            <person name="Gutowska M.A."/>
            <person name="Wolf J."/>
            <person name="Bergner S.V."/>
            <person name="Schilhabel M.B."/>
            <person name="Klostermeier U.C."/>
            <person name="Beiko R.G."/>
            <person name="Rosenstiel P."/>
            <person name="Hippler M."/>
            <person name="Laroche J."/>
        </authorList>
    </citation>
    <scope>NUCLEOTIDE SEQUENCE [LARGE SCALE GENOMIC DNA]</scope>
    <source>
        <strain evidence="3 4">CCMP1005</strain>
    </source>
</reference>
<keyword evidence="4" id="KW-1185">Reference proteome</keyword>
<sequence>MRLRAGGAGDVMADTEAGGRAGADLTKLTMADVPKTADGTTMTEKSESSDTSAASPQEAIKHEEDAETAQTILPGLDAGTDRSKSEEEAKSKSPDDRPPDDAAPAQTPAAADPATEVTSESSPDDSTVPAPPPPGPTAPSTNTNTEAIARGNEADASTAKSRIIAAAVCLVVCAVAAIVGGVLGTRSSRNSSGNINAAAVPDHGGEVPTSSPVMLRAMPSRAPTSMDESDRDAIVAPSISGSDTLTPSSNASPDDPSNAPFSLAPSIKSLEDSSEPT</sequence>
<gene>
    <name evidence="3" type="ORF">THAOC_28559</name>
</gene>
<protein>
    <submittedName>
        <fullName evidence="3">Uncharacterized protein</fullName>
    </submittedName>
</protein>
<dbReference type="Proteomes" id="UP000266841">
    <property type="component" value="Unassembled WGS sequence"/>
</dbReference>
<evidence type="ECO:0000313" key="3">
    <source>
        <dbReference type="EMBL" id="EJK52199.1"/>
    </source>
</evidence>
<feature type="compositionally biased region" description="Low complexity" evidence="1">
    <location>
        <begin position="247"/>
        <end position="260"/>
    </location>
</feature>
<evidence type="ECO:0000256" key="1">
    <source>
        <dbReference type="SAM" id="MobiDB-lite"/>
    </source>
</evidence>
<dbReference type="AlphaFoldDB" id="K0RIY3"/>
<evidence type="ECO:0000256" key="2">
    <source>
        <dbReference type="SAM" id="Phobius"/>
    </source>
</evidence>
<keyword evidence="2" id="KW-0472">Membrane</keyword>
<evidence type="ECO:0000313" key="4">
    <source>
        <dbReference type="Proteomes" id="UP000266841"/>
    </source>
</evidence>
<feature type="non-terminal residue" evidence="3">
    <location>
        <position position="277"/>
    </location>
</feature>
<keyword evidence="2" id="KW-0812">Transmembrane</keyword>
<accession>K0RIY3</accession>
<organism evidence="3 4">
    <name type="scientific">Thalassiosira oceanica</name>
    <name type="common">Marine diatom</name>
    <dbReference type="NCBI Taxonomy" id="159749"/>
    <lineage>
        <taxon>Eukaryota</taxon>
        <taxon>Sar</taxon>
        <taxon>Stramenopiles</taxon>
        <taxon>Ochrophyta</taxon>
        <taxon>Bacillariophyta</taxon>
        <taxon>Coscinodiscophyceae</taxon>
        <taxon>Thalassiosirophycidae</taxon>
        <taxon>Thalassiosirales</taxon>
        <taxon>Thalassiosiraceae</taxon>
        <taxon>Thalassiosira</taxon>
    </lineage>
</organism>
<comment type="caution">
    <text evidence="3">The sequence shown here is derived from an EMBL/GenBank/DDBJ whole genome shotgun (WGS) entry which is preliminary data.</text>
</comment>
<feature type="compositionally biased region" description="Polar residues" evidence="1">
    <location>
        <begin position="185"/>
        <end position="195"/>
    </location>
</feature>